<comment type="caution">
    <text evidence="2">The sequence shown here is derived from an EMBL/GenBank/DDBJ whole genome shotgun (WGS) entry which is preliminary data.</text>
</comment>
<evidence type="ECO:0000313" key="3">
    <source>
        <dbReference type="Proteomes" id="UP001589793"/>
    </source>
</evidence>
<sequence>MSPRYRLRPMVLEHDDETGMLWAGALPSGPIISLGGIAEIVLYVLEEQDEPLGVVDVLGRLREQLEELPEDAEEIIAGFLEDLDRVGLLETVPQDPDPRAPRRPPRKETDLP</sequence>
<gene>
    <name evidence="2" type="ORF">ACFFF6_12215</name>
</gene>
<dbReference type="EMBL" id="JBHLSV010000014">
    <property type="protein sequence ID" value="MFC0674723.1"/>
    <property type="molecule type" value="Genomic_DNA"/>
</dbReference>
<feature type="compositionally biased region" description="Basic and acidic residues" evidence="1">
    <location>
        <begin position="96"/>
        <end position="112"/>
    </location>
</feature>
<keyword evidence="3" id="KW-1185">Reference proteome</keyword>
<evidence type="ECO:0000256" key="1">
    <source>
        <dbReference type="SAM" id="MobiDB-lite"/>
    </source>
</evidence>
<name>A0ABV6RFN0_9MICO</name>
<accession>A0ABV6RFN0</accession>
<reference evidence="2 3" key="1">
    <citation type="submission" date="2024-09" db="EMBL/GenBank/DDBJ databases">
        <authorList>
            <person name="Sun Q."/>
            <person name="Mori K."/>
        </authorList>
    </citation>
    <scope>NUCLEOTIDE SEQUENCE [LARGE SCALE GENOMIC DNA]</scope>
    <source>
        <strain evidence="2 3">CICC 10874</strain>
    </source>
</reference>
<dbReference type="Proteomes" id="UP001589793">
    <property type="component" value="Unassembled WGS sequence"/>
</dbReference>
<protein>
    <submittedName>
        <fullName evidence="2">PqqD family peptide modification chaperone</fullName>
    </submittedName>
</protein>
<organism evidence="2 3">
    <name type="scientific">Brachybacterium hainanense</name>
    <dbReference type="NCBI Taxonomy" id="1541174"/>
    <lineage>
        <taxon>Bacteria</taxon>
        <taxon>Bacillati</taxon>
        <taxon>Actinomycetota</taxon>
        <taxon>Actinomycetes</taxon>
        <taxon>Micrococcales</taxon>
        <taxon>Dermabacteraceae</taxon>
        <taxon>Brachybacterium</taxon>
    </lineage>
</organism>
<feature type="region of interest" description="Disordered" evidence="1">
    <location>
        <begin position="88"/>
        <end position="112"/>
    </location>
</feature>
<evidence type="ECO:0000313" key="2">
    <source>
        <dbReference type="EMBL" id="MFC0674723.1"/>
    </source>
</evidence>
<dbReference type="RefSeq" id="WP_376981079.1">
    <property type="nucleotide sequence ID" value="NZ_JBHLSV010000014.1"/>
</dbReference>
<proteinExistence type="predicted"/>